<dbReference type="RefSeq" id="XP_047837474.1">
    <property type="nucleotide sequence ID" value="XM_047981514.1"/>
</dbReference>
<dbReference type="GeneID" id="72062642"/>
<dbReference type="AlphaFoldDB" id="A0A9Q8Q7T4"/>
<keyword evidence="3" id="KW-1185">Reference proteome</keyword>
<evidence type="ECO:0000313" key="2">
    <source>
        <dbReference type="EMBL" id="UNI13993.1"/>
    </source>
</evidence>
<reference evidence="2" key="1">
    <citation type="submission" date="2021-11" db="EMBL/GenBank/DDBJ databases">
        <title>Purpureocillium_takamizusanense_genome.</title>
        <authorList>
            <person name="Nguyen N.-H."/>
        </authorList>
    </citation>
    <scope>NUCLEOTIDE SEQUENCE</scope>
    <source>
        <strain evidence="2">PT3</strain>
    </source>
</reference>
<feature type="region of interest" description="Disordered" evidence="1">
    <location>
        <begin position="43"/>
        <end position="65"/>
    </location>
</feature>
<dbReference type="Proteomes" id="UP000829364">
    <property type="component" value="Chromosome 1"/>
</dbReference>
<gene>
    <name evidence="2" type="ORF">JDV02_000677</name>
</gene>
<name>A0A9Q8Q7T4_9HYPO</name>
<protein>
    <submittedName>
        <fullName evidence="2">Uncharacterized protein</fullName>
    </submittedName>
</protein>
<dbReference type="EMBL" id="CP086354">
    <property type="protein sequence ID" value="UNI13993.1"/>
    <property type="molecule type" value="Genomic_DNA"/>
</dbReference>
<sequence>MHEHFWHLCSDEPNRTKADFPLSPIETPQKCSADAGVVAQSLPLHHPSPQRIPGTRDGRKLVPPPSLDWTTNLASGHPTVVSPEVAGALSTGGESGNDTPLFVVLPCVKQVPSVDSTGSASRERGVAALP</sequence>
<evidence type="ECO:0000256" key="1">
    <source>
        <dbReference type="SAM" id="MobiDB-lite"/>
    </source>
</evidence>
<proteinExistence type="predicted"/>
<organism evidence="2 3">
    <name type="scientific">Purpureocillium takamizusanense</name>
    <dbReference type="NCBI Taxonomy" id="2060973"/>
    <lineage>
        <taxon>Eukaryota</taxon>
        <taxon>Fungi</taxon>
        <taxon>Dikarya</taxon>
        <taxon>Ascomycota</taxon>
        <taxon>Pezizomycotina</taxon>
        <taxon>Sordariomycetes</taxon>
        <taxon>Hypocreomycetidae</taxon>
        <taxon>Hypocreales</taxon>
        <taxon>Ophiocordycipitaceae</taxon>
        <taxon>Purpureocillium</taxon>
    </lineage>
</organism>
<dbReference type="KEGG" id="ptkz:JDV02_000677"/>
<accession>A0A9Q8Q7T4</accession>
<evidence type="ECO:0000313" key="3">
    <source>
        <dbReference type="Proteomes" id="UP000829364"/>
    </source>
</evidence>